<dbReference type="SMART" id="SM01003">
    <property type="entry name" value="AlaDh_PNT_N"/>
    <property type="match status" value="1"/>
</dbReference>
<feature type="non-terminal residue" evidence="2">
    <location>
        <position position="156"/>
    </location>
</feature>
<organism evidence="2 3">
    <name type="scientific">Micromonospora azadirachtae</name>
    <dbReference type="NCBI Taxonomy" id="1970735"/>
    <lineage>
        <taxon>Bacteria</taxon>
        <taxon>Bacillati</taxon>
        <taxon>Actinomycetota</taxon>
        <taxon>Actinomycetes</taxon>
        <taxon>Micromonosporales</taxon>
        <taxon>Micromonosporaceae</taxon>
        <taxon>Micromonospora</taxon>
    </lineage>
</organism>
<dbReference type="InterPro" id="IPR007886">
    <property type="entry name" value="AlaDH/PNT_N"/>
</dbReference>
<feature type="domain" description="Alanine dehydrogenase/pyridine nucleotide transhydrogenase N-terminal" evidence="1">
    <location>
        <begin position="4"/>
        <end position="137"/>
    </location>
</feature>
<reference evidence="3" key="1">
    <citation type="journal article" date="2019" name="Int. J. Syst. Evol. Microbiol.">
        <title>The Global Catalogue of Microorganisms (GCM) 10K type strain sequencing project: providing services to taxonomists for standard genome sequencing and annotation.</title>
        <authorList>
            <consortium name="The Broad Institute Genomics Platform"/>
            <consortium name="The Broad Institute Genome Sequencing Center for Infectious Disease"/>
            <person name="Wu L."/>
            <person name="Ma J."/>
        </authorList>
    </citation>
    <scope>NUCLEOTIDE SEQUENCE [LARGE SCALE GENOMIC DNA]</scope>
    <source>
        <strain evidence="3">JCM 32148</strain>
    </source>
</reference>
<evidence type="ECO:0000259" key="1">
    <source>
        <dbReference type="SMART" id="SM01003"/>
    </source>
</evidence>
<protein>
    <submittedName>
        <fullName evidence="2">Alanine dehydrogenase</fullName>
    </submittedName>
</protein>
<dbReference type="Pfam" id="PF05222">
    <property type="entry name" value="AlaDh_PNT_N"/>
    <property type="match status" value="1"/>
</dbReference>
<sequence length="156" mass="16873">MKVGIPREVKNHEYRVAITPAGVNEFVRSGHQVFVEAGAGVGSSISDDDFTAAGAKILATADEVWETAELVLKVKEPIAEEYHRMREGQVLFTYLHLAASKECTDALLDRKVTGIAYETVELPDRSLPLLAPMSEVAGRLAPQVGAYHLQAQGGGR</sequence>
<dbReference type="Proteomes" id="UP001597053">
    <property type="component" value="Unassembled WGS sequence"/>
</dbReference>
<accession>A0ABW3A6P2</accession>
<comment type="caution">
    <text evidence="2">The sequence shown here is derived from an EMBL/GenBank/DDBJ whole genome shotgun (WGS) entry which is preliminary data.</text>
</comment>
<dbReference type="SUPFAM" id="SSF52283">
    <property type="entry name" value="Formate/glycerate dehydrogenase catalytic domain-like"/>
    <property type="match status" value="1"/>
</dbReference>
<gene>
    <name evidence="2" type="ORF">ACFQZ8_22305</name>
</gene>
<evidence type="ECO:0000313" key="3">
    <source>
        <dbReference type="Proteomes" id="UP001597053"/>
    </source>
</evidence>
<dbReference type="Gene3D" id="3.40.50.720">
    <property type="entry name" value="NAD(P)-binding Rossmann-like Domain"/>
    <property type="match status" value="1"/>
</dbReference>
<dbReference type="EMBL" id="JBHTHM010001483">
    <property type="protein sequence ID" value="MFD0786641.1"/>
    <property type="molecule type" value="Genomic_DNA"/>
</dbReference>
<keyword evidence="3" id="KW-1185">Reference proteome</keyword>
<dbReference type="PANTHER" id="PTHR42795">
    <property type="entry name" value="ALANINE DEHYDROGENASE"/>
    <property type="match status" value="1"/>
</dbReference>
<evidence type="ECO:0000313" key="2">
    <source>
        <dbReference type="EMBL" id="MFD0786641.1"/>
    </source>
</evidence>
<proteinExistence type="predicted"/>
<dbReference type="PANTHER" id="PTHR42795:SF1">
    <property type="entry name" value="ALANINE DEHYDROGENASE"/>
    <property type="match status" value="1"/>
</dbReference>
<name>A0ABW3A6P2_9ACTN</name>